<dbReference type="KEGG" id="pstg:E8M01_15050"/>
<dbReference type="Pfam" id="PF17939">
    <property type="entry name" value="TetR_C_30"/>
    <property type="match status" value="1"/>
</dbReference>
<organism evidence="4 5">
    <name type="scientific">Phreatobacter stygius</name>
    <dbReference type="NCBI Taxonomy" id="1940610"/>
    <lineage>
        <taxon>Bacteria</taxon>
        <taxon>Pseudomonadati</taxon>
        <taxon>Pseudomonadota</taxon>
        <taxon>Alphaproteobacteria</taxon>
        <taxon>Hyphomicrobiales</taxon>
        <taxon>Phreatobacteraceae</taxon>
        <taxon>Phreatobacter</taxon>
    </lineage>
</organism>
<evidence type="ECO:0000256" key="1">
    <source>
        <dbReference type="ARBA" id="ARBA00023125"/>
    </source>
</evidence>
<evidence type="ECO:0000256" key="2">
    <source>
        <dbReference type="PROSITE-ProRule" id="PRU00335"/>
    </source>
</evidence>
<dbReference type="PROSITE" id="PS50977">
    <property type="entry name" value="HTH_TETR_2"/>
    <property type="match status" value="1"/>
</dbReference>
<dbReference type="PANTHER" id="PTHR30055:SF235">
    <property type="entry name" value="TRANSCRIPTIONAL REGULATORY PROTEIN"/>
    <property type="match status" value="1"/>
</dbReference>
<reference evidence="4 5" key="1">
    <citation type="submission" date="2019-04" db="EMBL/GenBank/DDBJ databases">
        <title>Phreatobacter aquaticus sp. nov.</title>
        <authorList>
            <person name="Choi A."/>
        </authorList>
    </citation>
    <scope>NUCLEOTIDE SEQUENCE [LARGE SCALE GENOMIC DNA]</scope>
    <source>
        <strain evidence="4 5">KCTC 52518</strain>
    </source>
</reference>
<dbReference type="InterPro" id="IPR041586">
    <property type="entry name" value="PsrA_TetR_C"/>
</dbReference>
<dbReference type="InterPro" id="IPR036271">
    <property type="entry name" value="Tet_transcr_reg_TetR-rel_C_sf"/>
</dbReference>
<evidence type="ECO:0000313" key="4">
    <source>
        <dbReference type="EMBL" id="QCI65410.1"/>
    </source>
</evidence>
<keyword evidence="1 2" id="KW-0238">DNA-binding</keyword>
<accession>A0A4D7B5P7</accession>
<dbReference type="Proteomes" id="UP000298781">
    <property type="component" value="Chromosome"/>
</dbReference>
<dbReference type="AlphaFoldDB" id="A0A4D7B5P7"/>
<evidence type="ECO:0000313" key="5">
    <source>
        <dbReference type="Proteomes" id="UP000298781"/>
    </source>
</evidence>
<dbReference type="InterPro" id="IPR001647">
    <property type="entry name" value="HTH_TetR"/>
</dbReference>
<name>A0A4D7B5P7_9HYPH</name>
<evidence type="ECO:0000259" key="3">
    <source>
        <dbReference type="PROSITE" id="PS50977"/>
    </source>
</evidence>
<dbReference type="OrthoDB" id="2356263at2"/>
<feature type="domain" description="HTH tetR-type" evidence="3">
    <location>
        <begin position="12"/>
        <end position="72"/>
    </location>
</feature>
<dbReference type="Gene3D" id="1.10.357.10">
    <property type="entry name" value="Tetracycline Repressor, domain 2"/>
    <property type="match status" value="1"/>
</dbReference>
<dbReference type="PANTHER" id="PTHR30055">
    <property type="entry name" value="HTH-TYPE TRANSCRIPTIONAL REGULATOR RUTR"/>
    <property type="match status" value="1"/>
</dbReference>
<dbReference type="GO" id="GO:0003700">
    <property type="term" value="F:DNA-binding transcription factor activity"/>
    <property type="evidence" value="ECO:0007669"/>
    <property type="project" value="TreeGrafter"/>
</dbReference>
<protein>
    <submittedName>
        <fullName evidence="4">TetR/AcrR family transcriptional regulator</fullName>
    </submittedName>
</protein>
<dbReference type="SUPFAM" id="SSF46689">
    <property type="entry name" value="Homeodomain-like"/>
    <property type="match status" value="1"/>
</dbReference>
<dbReference type="GO" id="GO:0000976">
    <property type="term" value="F:transcription cis-regulatory region binding"/>
    <property type="evidence" value="ECO:0007669"/>
    <property type="project" value="TreeGrafter"/>
</dbReference>
<dbReference type="SUPFAM" id="SSF48498">
    <property type="entry name" value="Tetracyclin repressor-like, C-terminal domain"/>
    <property type="match status" value="1"/>
</dbReference>
<dbReference type="Pfam" id="PF00440">
    <property type="entry name" value="TetR_N"/>
    <property type="match status" value="1"/>
</dbReference>
<keyword evidence="5" id="KW-1185">Reference proteome</keyword>
<dbReference type="PROSITE" id="PS01081">
    <property type="entry name" value="HTH_TETR_1"/>
    <property type="match status" value="1"/>
</dbReference>
<dbReference type="InterPro" id="IPR050109">
    <property type="entry name" value="HTH-type_TetR-like_transc_reg"/>
</dbReference>
<dbReference type="InterPro" id="IPR023772">
    <property type="entry name" value="DNA-bd_HTH_TetR-type_CS"/>
</dbReference>
<proteinExistence type="predicted"/>
<dbReference type="PRINTS" id="PR00455">
    <property type="entry name" value="HTHTETR"/>
</dbReference>
<sequence>MPEPLAKTRIKPTSKEDILDAAERLFAKLGFDGASMREIAQSAGVAQALLHYHFRTKEGLFEAMFARRSGAINRIRLARLETMIARGNLTVEEIVDSLLRPTVEAGHDPSRGGHSFANLILTTGASNNPWAQGLIAASYDAMAKRYIAALRMALPDLSLADATWGYLFIIGSALTQMSPTGRADRLSEGATSDRDTEALLSRAARFAAAGLRAFAEARPRPALPEAKPPTI</sequence>
<dbReference type="RefSeq" id="WP_136960857.1">
    <property type="nucleotide sequence ID" value="NZ_CP039690.1"/>
</dbReference>
<dbReference type="EMBL" id="CP039690">
    <property type="protein sequence ID" value="QCI65410.1"/>
    <property type="molecule type" value="Genomic_DNA"/>
</dbReference>
<feature type="DNA-binding region" description="H-T-H motif" evidence="2">
    <location>
        <begin position="35"/>
        <end position="54"/>
    </location>
</feature>
<gene>
    <name evidence="4" type="ORF">E8M01_15050</name>
</gene>
<dbReference type="InterPro" id="IPR009057">
    <property type="entry name" value="Homeodomain-like_sf"/>
</dbReference>